<sequence length="652" mass="71813">MHVPDIVRDSLLVRLLCVWLDGYFCTLKKGLASFSPQDIAHQPPRPVSEDATQANASSHSTRIAVSKPTDSTSKEPSVSVAEAEVRETDGEESTEPPQESILAQEYLHHPVPNDVPHDVEKAMLTIHETHHGAHNDPNIVDWYGPDDPEAPMNVGHLNSIYHTFAYKNIPQWSFFKRCLVTFDICILTFSIYIGAAIFAPGIPDMSQKFHISEVAASLGLTMFITGYGVGPMFLSPLSEIPQFGRAPVYMITLVIFICLQVPTALAKNIGTIIALRFLAGFIGSPPLATGGASLADMFTAEDRATVLGLWGVAAMSGPALGPVIGGFVAQAKGWTWTIWILLWLGGGSAVFLAFFMPETSSQAILYRRAVRLRRLTGNQQLRSQGEIDAAQMTMGDIAMLTLIRPFLLGFTEPIVAFWNVYIALVYGILYCFVSAFDVVFIGKHHWNLGQNGLSFLGIIIGVGSAWLCYLPWATRYLKPKFWKGVFKPEDRLPLAMVGAFILPASLFWFGWTSGGNIHWISPILASTLWAASAFFLFQAGLNYLADCYPRYVASVMAGNDFFRSMLGAAFPLFSTAFFKNLGVGQACNMARGSAHGAGTPTRPWTELFLYALGLKYLILKDFRLVYFSQVNRSSIRYRPSHTVVVTPPRLSI</sequence>
<dbReference type="EMBL" id="JANHOG010000057">
    <property type="protein sequence ID" value="KAJ3558924.1"/>
    <property type="molecule type" value="Genomic_DNA"/>
</dbReference>
<protein>
    <submittedName>
        <fullName evidence="1">Uncharacterized protein</fullName>
    </submittedName>
</protein>
<reference evidence="1" key="1">
    <citation type="submission" date="2022-07" db="EMBL/GenBank/DDBJ databases">
        <title>Genome Sequence of Phlebia brevispora.</title>
        <authorList>
            <person name="Buettner E."/>
        </authorList>
    </citation>
    <scope>NUCLEOTIDE SEQUENCE</scope>
    <source>
        <strain evidence="1">MPL23</strain>
    </source>
</reference>
<name>A0ACC1TDF3_9APHY</name>
<gene>
    <name evidence="1" type="ORF">NM688_g648</name>
</gene>
<keyword evidence="2" id="KW-1185">Reference proteome</keyword>
<evidence type="ECO:0000313" key="1">
    <source>
        <dbReference type="EMBL" id="KAJ3558924.1"/>
    </source>
</evidence>
<comment type="caution">
    <text evidence="1">The sequence shown here is derived from an EMBL/GenBank/DDBJ whole genome shotgun (WGS) entry which is preliminary data.</text>
</comment>
<dbReference type="Proteomes" id="UP001148662">
    <property type="component" value="Unassembled WGS sequence"/>
</dbReference>
<organism evidence="1 2">
    <name type="scientific">Phlebia brevispora</name>
    <dbReference type="NCBI Taxonomy" id="194682"/>
    <lineage>
        <taxon>Eukaryota</taxon>
        <taxon>Fungi</taxon>
        <taxon>Dikarya</taxon>
        <taxon>Basidiomycota</taxon>
        <taxon>Agaricomycotina</taxon>
        <taxon>Agaricomycetes</taxon>
        <taxon>Polyporales</taxon>
        <taxon>Meruliaceae</taxon>
        <taxon>Phlebia</taxon>
    </lineage>
</organism>
<proteinExistence type="predicted"/>
<evidence type="ECO:0000313" key="2">
    <source>
        <dbReference type="Proteomes" id="UP001148662"/>
    </source>
</evidence>
<accession>A0ACC1TDF3</accession>